<evidence type="ECO:0000256" key="8">
    <source>
        <dbReference type="SAM" id="MobiDB-lite"/>
    </source>
</evidence>
<dbReference type="PROSITE" id="PS50878">
    <property type="entry name" value="RT_POL"/>
    <property type="match status" value="1"/>
</dbReference>
<evidence type="ECO:0000256" key="3">
    <source>
        <dbReference type="ARBA" id="ARBA00022695"/>
    </source>
</evidence>
<feature type="domain" description="Reverse transcriptase" evidence="9">
    <location>
        <begin position="412"/>
        <end position="590"/>
    </location>
</feature>
<evidence type="ECO:0000256" key="6">
    <source>
        <dbReference type="ARBA" id="ARBA00022801"/>
    </source>
</evidence>
<protein>
    <recommendedName>
        <fullName evidence="1">RNA-directed DNA polymerase</fullName>
        <ecNumber evidence="1">2.7.7.49</ecNumber>
    </recommendedName>
</protein>
<reference evidence="10" key="1">
    <citation type="submission" date="2022-06" db="EMBL/GenBank/DDBJ databases">
        <authorList>
            <person name="Berger JAMES D."/>
            <person name="Berger JAMES D."/>
        </authorList>
    </citation>
    <scope>NUCLEOTIDE SEQUENCE [LARGE SCALE GENOMIC DNA]</scope>
</reference>
<evidence type="ECO:0000256" key="7">
    <source>
        <dbReference type="ARBA" id="ARBA00022918"/>
    </source>
</evidence>
<keyword evidence="3" id="KW-0548">Nucleotidyltransferase</keyword>
<dbReference type="Gene3D" id="3.10.10.10">
    <property type="entry name" value="HIV Type 1 Reverse Transcriptase, subunit A, domain 1"/>
    <property type="match status" value="1"/>
</dbReference>
<accession>A0AA85FZ15</accession>
<keyword evidence="6" id="KW-0378">Hydrolase</keyword>
<dbReference type="PANTHER" id="PTHR37984:SF5">
    <property type="entry name" value="PROTEIN NYNRIN-LIKE"/>
    <property type="match status" value="1"/>
</dbReference>
<dbReference type="FunFam" id="3.10.20.370:FF:000001">
    <property type="entry name" value="Retrovirus-related Pol polyprotein from transposon 17.6-like protein"/>
    <property type="match status" value="1"/>
</dbReference>
<dbReference type="Proteomes" id="UP000050792">
    <property type="component" value="Unassembled WGS sequence"/>
</dbReference>
<reference evidence="11" key="2">
    <citation type="submission" date="2023-11" db="UniProtKB">
        <authorList>
            <consortium name="WormBaseParasite"/>
        </authorList>
    </citation>
    <scope>IDENTIFICATION</scope>
</reference>
<keyword evidence="5" id="KW-0255">Endonuclease</keyword>
<dbReference type="Gene3D" id="3.30.70.270">
    <property type="match status" value="2"/>
</dbReference>
<dbReference type="InterPro" id="IPR000477">
    <property type="entry name" value="RT_dom"/>
</dbReference>
<feature type="compositionally biased region" description="Basic residues" evidence="8">
    <location>
        <begin position="55"/>
        <end position="66"/>
    </location>
</feature>
<evidence type="ECO:0000256" key="5">
    <source>
        <dbReference type="ARBA" id="ARBA00022759"/>
    </source>
</evidence>
<dbReference type="InterPro" id="IPR050951">
    <property type="entry name" value="Retrovirus_Pol_polyprotein"/>
</dbReference>
<dbReference type="FunFam" id="3.30.70.270:FF:000020">
    <property type="entry name" value="Transposon Tf2-6 polyprotein-like Protein"/>
    <property type="match status" value="1"/>
</dbReference>
<dbReference type="GO" id="GO:0004519">
    <property type="term" value="F:endonuclease activity"/>
    <property type="evidence" value="ECO:0007669"/>
    <property type="project" value="UniProtKB-KW"/>
</dbReference>
<organism evidence="10 11">
    <name type="scientific">Schistosoma rodhaini</name>
    <dbReference type="NCBI Taxonomy" id="6188"/>
    <lineage>
        <taxon>Eukaryota</taxon>
        <taxon>Metazoa</taxon>
        <taxon>Spiralia</taxon>
        <taxon>Lophotrochozoa</taxon>
        <taxon>Platyhelminthes</taxon>
        <taxon>Trematoda</taxon>
        <taxon>Digenea</taxon>
        <taxon>Strigeidida</taxon>
        <taxon>Schistosomatoidea</taxon>
        <taxon>Schistosomatidae</taxon>
        <taxon>Schistosoma</taxon>
    </lineage>
</organism>
<evidence type="ECO:0000313" key="11">
    <source>
        <dbReference type="WBParaSite" id="SRDH1_68060.1"/>
    </source>
</evidence>
<evidence type="ECO:0000256" key="2">
    <source>
        <dbReference type="ARBA" id="ARBA00022679"/>
    </source>
</evidence>
<dbReference type="PANTHER" id="PTHR37984">
    <property type="entry name" value="PROTEIN CBG26694"/>
    <property type="match status" value="1"/>
</dbReference>
<evidence type="ECO:0000259" key="9">
    <source>
        <dbReference type="PROSITE" id="PS50878"/>
    </source>
</evidence>
<name>A0AA85FZ15_9TREM</name>
<feature type="region of interest" description="Disordered" evidence="8">
    <location>
        <begin position="55"/>
        <end position="76"/>
    </location>
</feature>
<dbReference type="SUPFAM" id="SSF56672">
    <property type="entry name" value="DNA/RNA polymerases"/>
    <property type="match status" value="1"/>
</dbReference>
<dbReference type="CDD" id="cd09274">
    <property type="entry name" value="RNase_HI_RT_Ty3"/>
    <property type="match status" value="1"/>
</dbReference>
<dbReference type="Pfam" id="PF17917">
    <property type="entry name" value="RT_RNaseH"/>
    <property type="match status" value="1"/>
</dbReference>
<keyword evidence="10" id="KW-1185">Reference proteome</keyword>
<evidence type="ECO:0000256" key="4">
    <source>
        <dbReference type="ARBA" id="ARBA00022722"/>
    </source>
</evidence>
<dbReference type="InterPro" id="IPR041373">
    <property type="entry name" value="RT_RNaseH"/>
</dbReference>
<dbReference type="InterPro" id="IPR043128">
    <property type="entry name" value="Rev_trsase/Diguanyl_cyclase"/>
</dbReference>
<dbReference type="InterPro" id="IPR043502">
    <property type="entry name" value="DNA/RNA_pol_sf"/>
</dbReference>
<dbReference type="CDD" id="cd01647">
    <property type="entry name" value="RT_LTR"/>
    <property type="match status" value="1"/>
</dbReference>
<dbReference type="GO" id="GO:0016787">
    <property type="term" value="F:hydrolase activity"/>
    <property type="evidence" value="ECO:0007669"/>
    <property type="project" value="UniProtKB-KW"/>
</dbReference>
<sequence>MDVRTIILSRIEQEPNMTLQMVTTECQRLLNLKHDSTMVQQNAKTSNLASINACRSHKPSKQKKANTQKPSGKPPSPCWSCGSWHFVKLCPFKNHKCRQCHRIGHKEGYCSSDKRQSKHRGVKVKRQPQSQVKSTFATFKVGFQSKRKYVNLLVNEKPIRLQLDTASDITLISKNTWRKLGCPRIRPTEHVARNASGDIVKLTGEVTCHLTNRHDLDLLGLDWIEKIDVLNSLLNEVCSHNPCSNSIQNSHDISESNASVVLCSPDVYELNASDVTCSRNISESNSSDLMCSHNDVKSNTSDLMCSHNDAKSNNSDVTCSQNVSPSNSSNKVCCRNISKSYSSYSSKMSTISHVNHLRQKHADVFQSKLGCCKFTKVFLSLKQNAKPVFRPKRPVPYAALSVVDQELDRLEALGVIQPVNYSPWAAPIVVVRKANGTVRICADFSTGLNDALEDHTYPLPIQEDLFIKLNGGKYFAKIDLADAYLQIAVDPVSQPLLTINTHRGLYQYKRLPFGVKPAPAIFQQIMDTMLANLPGVAVYLDDVIVTGSSKSDLFDRLDAVLTKISEYGFYLKEEKCKFFMDSVKYLGFVFDKSGRRPDPENVRAIQNMPPPSNVATLRSFLGLISYYSNFLPELHRLRAPMNHLLSKNVKWNWSTECQKSFDKVKSLLISDLLLTYFDPSLEIVVSDYGVGAVISHRFQDGTEKAIAHASRTLTSAERKYSQIEKEGLALVFAVKKFHKMLHGRKFTLFTDHKPLLSIFGSKKGIPVYTANRLQRWATMLLGYDFTIKYKSTSDFGHADALSRLIRNHKLENEDTVIASISVEEDVSSMLLNSTRILPVTAARIADHTLRDPILRQLATFIRRGWPPRITSHELKQYYQRRQSLSIVNDCIMFANRVVIPSNLRPLVLKQLHTAHPGIGRKCGE</sequence>
<keyword evidence="4" id="KW-0540">Nuclease</keyword>
<dbReference type="GO" id="GO:0003964">
    <property type="term" value="F:RNA-directed DNA polymerase activity"/>
    <property type="evidence" value="ECO:0007669"/>
    <property type="project" value="UniProtKB-KW"/>
</dbReference>
<dbReference type="Pfam" id="PF00078">
    <property type="entry name" value="RVT_1"/>
    <property type="match status" value="1"/>
</dbReference>
<proteinExistence type="predicted"/>
<dbReference type="AlphaFoldDB" id="A0AA85FZ15"/>
<dbReference type="EC" id="2.7.7.49" evidence="1"/>
<dbReference type="Gene3D" id="2.40.70.10">
    <property type="entry name" value="Acid Proteases"/>
    <property type="match status" value="1"/>
</dbReference>
<dbReference type="WBParaSite" id="SRDH1_68060.1">
    <property type="protein sequence ID" value="SRDH1_68060.1"/>
    <property type="gene ID" value="SRDH1_68060"/>
</dbReference>
<dbReference type="InterPro" id="IPR021109">
    <property type="entry name" value="Peptidase_aspartic_dom_sf"/>
</dbReference>
<keyword evidence="2" id="KW-0808">Transferase</keyword>
<keyword evidence="7" id="KW-0695">RNA-directed DNA polymerase</keyword>
<evidence type="ECO:0000313" key="10">
    <source>
        <dbReference type="Proteomes" id="UP000050792"/>
    </source>
</evidence>
<evidence type="ECO:0000256" key="1">
    <source>
        <dbReference type="ARBA" id="ARBA00012493"/>
    </source>
</evidence>
<dbReference type="SUPFAM" id="SSF50630">
    <property type="entry name" value="Acid proteases"/>
    <property type="match status" value="1"/>
</dbReference>